<dbReference type="SUPFAM" id="SSF53649">
    <property type="entry name" value="Alkaline phosphatase-like"/>
    <property type="match status" value="1"/>
</dbReference>
<dbReference type="CDD" id="cd16018">
    <property type="entry name" value="Enpp"/>
    <property type="match status" value="1"/>
</dbReference>
<dbReference type="Gene3D" id="3.30.1360.180">
    <property type="match status" value="1"/>
</dbReference>
<reference evidence="2 3" key="1">
    <citation type="submission" date="2021-08" db="EMBL/GenBank/DDBJ databases">
        <title>Lysobacter sp. strain CJ11 Genome sequencing and assembly.</title>
        <authorList>
            <person name="Kim I."/>
        </authorList>
    </citation>
    <scope>NUCLEOTIDE SEQUENCE [LARGE SCALE GENOMIC DNA]</scope>
    <source>
        <strain evidence="2 3">CJ11</strain>
    </source>
</reference>
<name>A0ABX8WS84_9GAMM</name>
<dbReference type="InterPro" id="IPR017850">
    <property type="entry name" value="Alkaline_phosphatase_core_sf"/>
</dbReference>
<sequence>MRIVVSLFLVALLAACAHLPPTHQAVAPLILISVDGLRPDDVNAAQMPRLTRFGREGVRARMRPSYPSLTFPNHYTLVTGLRPDVHGIVHNQMRDAALGEFQVKDGNAVGNPAWWGGEPLWVGVIRAGAQADTLFWPGSEAPIQGVRPRRWLRYDDTLSPRAQVERLLSWIRDKHAPLARLSTMYFSQVDKASHDHGPDSPEARAARGEVDAAIGTLMDALAADGLAVNLVVVSDHGFETVPIGQQISTSDLLPTTLATPISEGQVIGFVPRQGQSDQVRKAISNPLPHATCFTKDSLPERWHSGRNPRIPPIVCQMKPGWDALYPASLAKARTHPASTRGSHGYDPDLPAMRALFIARGPAFPAGITLADFDNVDVYGLLRRLVALPPARSDGNPHRFDDLLDAGRHARH</sequence>
<dbReference type="EMBL" id="CP080544">
    <property type="protein sequence ID" value="QYR53683.1"/>
    <property type="molecule type" value="Genomic_DNA"/>
</dbReference>
<dbReference type="PANTHER" id="PTHR10151:SF120">
    <property type="entry name" value="BIS(5'-ADENOSYL)-TRIPHOSPHATASE"/>
    <property type="match status" value="1"/>
</dbReference>
<dbReference type="PANTHER" id="PTHR10151">
    <property type="entry name" value="ECTONUCLEOTIDE PYROPHOSPHATASE/PHOSPHODIESTERASE"/>
    <property type="match status" value="1"/>
</dbReference>
<feature type="signal peptide" evidence="1">
    <location>
        <begin position="1"/>
        <end position="25"/>
    </location>
</feature>
<accession>A0ABX8WS84</accession>
<gene>
    <name evidence="2" type="ORF">H8L67_04125</name>
</gene>
<dbReference type="InterPro" id="IPR002591">
    <property type="entry name" value="Phosphodiest/P_Trfase"/>
</dbReference>
<proteinExistence type="predicted"/>
<feature type="chain" id="PRO_5047035111" evidence="1">
    <location>
        <begin position="26"/>
        <end position="411"/>
    </location>
</feature>
<dbReference type="Pfam" id="PF01663">
    <property type="entry name" value="Phosphodiest"/>
    <property type="match status" value="1"/>
</dbReference>
<evidence type="ECO:0000313" key="3">
    <source>
        <dbReference type="Proteomes" id="UP000824755"/>
    </source>
</evidence>
<dbReference type="Proteomes" id="UP000824755">
    <property type="component" value="Chromosome"/>
</dbReference>
<organism evidence="2 3">
    <name type="scientific">Lysobacter soyae</name>
    <dbReference type="NCBI Taxonomy" id="2764185"/>
    <lineage>
        <taxon>Bacteria</taxon>
        <taxon>Pseudomonadati</taxon>
        <taxon>Pseudomonadota</taxon>
        <taxon>Gammaproteobacteria</taxon>
        <taxon>Lysobacterales</taxon>
        <taxon>Lysobacteraceae</taxon>
        <taxon>Lysobacter</taxon>
    </lineage>
</organism>
<keyword evidence="1" id="KW-0732">Signal</keyword>
<dbReference type="Gene3D" id="3.40.720.10">
    <property type="entry name" value="Alkaline Phosphatase, subunit A"/>
    <property type="match status" value="1"/>
</dbReference>
<evidence type="ECO:0000256" key="1">
    <source>
        <dbReference type="SAM" id="SignalP"/>
    </source>
</evidence>
<evidence type="ECO:0000313" key="2">
    <source>
        <dbReference type="EMBL" id="QYR53683.1"/>
    </source>
</evidence>
<protein>
    <submittedName>
        <fullName evidence="2">Ectonucleotide pyrophosphatase/phosphodiesterase</fullName>
    </submittedName>
</protein>
<dbReference type="RefSeq" id="WP_220380490.1">
    <property type="nucleotide sequence ID" value="NZ_CP080544.1"/>
</dbReference>
<keyword evidence="3" id="KW-1185">Reference proteome</keyword>
<dbReference type="PROSITE" id="PS51257">
    <property type="entry name" value="PROKAR_LIPOPROTEIN"/>
    <property type="match status" value="1"/>
</dbReference>